<dbReference type="InterPro" id="IPR009218">
    <property type="entry name" value="HD_phosphohydro"/>
</dbReference>
<protein>
    <submittedName>
        <fullName evidence="1">Metal-dependent phosphohydrolase</fullName>
    </submittedName>
</protein>
<reference evidence="1 2" key="1">
    <citation type="submission" date="2020-02" db="EMBL/GenBank/DDBJ databases">
        <authorList>
            <person name="Li X.-J."/>
            <person name="Feng X.-M."/>
        </authorList>
    </citation>
    <scope>NUCLEOTIDE SEQUENCE [LARGE SCALE GENOMIC DNA]</scope>
    <source>
        <strain evidence="1 2">CGMCC 4.7225</strain>
    </source>
</reference>
<name>A0A6N9YL22_9ACTN</name>
<dbReference type="Proteomes" id="UP000469185">
    <property type="component" value="Unassembled WGS sequence"/>
</dbReference>
<dbReference type="GO" id="GO:0016787">
    <property type="term" value="F:hydrolase activity"/>
    <property type="evidence" value="ECO:0007669"/>
    <property type="project" value="UniProtKB-KW"/>
</dbReference>
<sequence>MQPAVAEKARLAARWASLTGRGDDAIRCGRDLLDRWSQPHRRYHDITHLRDVLNAVDTLAAEAADSDAVRLAVWFHDAVYDGRPGDDERASAELAAQCLRDLGLAAARVGEVIRLVLTTINHEPASDDANGAVMCDADLSVLGRDPDGYRTYTEAVREEYRHVPDDAFRTGRTAVLESLVARDPIFRTVTGRALWESAARHNLTAELAELRSG</sequence>
<dbReference type="Gene3D" id="1.10.3210.10">
    <property type="entry name" value="Hypothetical protein af1432"/>
    <property type="match status" value="1"/>
</dbReference>
<dbReference type="PANTHER" id="PTHR21174">
    <property type="match status" value="1"/>
</dbReference>
<evidence type="ECO:0000313" key="2">
    <source>
        <dbReference type="Proteomes" id="UP000469185"/>
    </source>
</evidence>
<dbReference type="PANTHER" id="PTHR21174:SF0">
    <property type="entry name" value="HD PHOSPHOHYDROLASE FAMILY PROTEIN-RELATED"/>
    <property type="match status" value="1"/>
</dbReference>
<dbReference type="EMBL" id="JAAGOB010000004">
    <property type="protein sequence ID" value="NED95620.1"/>
    <property type="molecule type" value="Genomic_DNA"/>
</dbReference>
<gene>
    <name evidence="1" type="ORF">G1H11_09875</name>
</gene>
<proteinExistence type="predicted"/>
<dbReference type="SUPFAM" id="SSF109604">
    <property type="entry name" value="HD-domain/PDEase-like"/>
    <property type="match status" value="1"/>
</dbReference>
<comment type="caution">
    <text evidence="1">The sequence shown here is derived from an EMBL/GenBank/DDBJ whole genome shotgun (WGS) entry which is preliminary data.</text>
</comment>
<dbReference type="PIRSF" id="PIRSF035170">
    <property type="entry name" value="HD_phosphohydro"/>
    <property type="match status" value="1"/>
</dbReference>
<dbReference type="AlphaFoldDB" id="A0A6N9YL22"/>
<organism evidence="1 2">
    <name type="scientific">Phytoactinopolyspora alkaliphila</name>
    <dbReference type="NCBI Taxonomy" id="1783498"/>
    <lineage>
        <taxon>Bacteria</taxon>
        <taxon>Bacillati</taxon>
        <taxon>Actinomycetota</taxon>
        <taxon>Actinomycetes</taxon>
        <taxon>Jiangellales</taxon>
        <taxon>Jiangellaceae</taxon>
        <taxon>Phytoactinopolyspora</taxon>
    </lineage>
</organism>
<keyword evidence="2" id="KW-1185">Reference proteome</keyword>
<dbReference type="RefSeq" id="WP_163818376.1">
    <property type="nucleotide sequence ID" value="NZ_JAAGOB010000004.1"/>
</dbReference>
<evidence type="ECO:0000313" key="1">
    <source>
        <dbReference type="EMBL" id="NED95620.1"/>
    </source>
</evidence>
<keyword evidence="1" id="KW-0378">Hydrolase</keyword>
<accession>A0A6N9YL22</accession>